<feature type="transmembrane region" description="Helical" evidence="7">
    <location>
        <begin position="275"/>
        <end position="296"/>
    </location>
</feature>
<keyword evidence="5 7" id="KW-1133">Transmembrane helix</keyword>
<keyword evidence="6 7" id="KW-0472">Membrane</keyword>
<dbReference type="InterPro" id="IPR014223">
    <property type="entry name" value="ABC_CydC/D"/>
</dbReference>
<evidence type="ECO:0000256" key="5">
    <source>
        <dbReference type="ARBA" id="ARBA00022989"/>
    </source>
</evidence>
<keyword evidence="4" id="KW-0067">ATP-binding</keyword>
<keyword evidence="2 7" id="KW-0812">Transmembrane</keyword>
<evidence type="ECO:0000256" key="1">
    <source>
        <dbReference type="ARBA" id="ARBA00004651"/>
    </source>
</evidence>
<evidence type="ECO:0000256" key="3">
    <source>
        <dbReference type="ARBA" id="ARBA00022741"/>
    </source>
</evidence>
<dbReference type="InterPro" id="IPR011527">
    <property type="entry name" value="ABC1_TM_dom"/>
</dbReference>
<evidence type="ECO:0000259" key="8">
    <source>
        <dbReference type="PROSITE" id="PS50893"/>
    </source>
</evidence>
<feature type="transmembrane region" description="Helical" evidence="7">
    <location>
        <begin position="241"/>
        <end position="269"/>
    </location>
</feature>
<organism evidence="10 11">
    <name type="scientific">Glycocaulis abyssi</name>
    <dbReference type="NCBI Taxonomy" id="1433403"/>
    <lineage>
        <taxon>Bacteria</taxon>
        <taxon>Pseudomonadati</taxon>
        <taxon>Pseudomonadota</taxon>
        <taxon>Alphaproteobacteria</taxon>
        <taxon>Maricaulales</taxon>
        <taxon>Maricaulaceae</taxon>
        <taxon>Glycocaulis</taxon>
    </lineage>
</organism>
<dbReference type="EMBL" id="JBHSGQ010000004">
    <property type="protein sequence ID" value="MFC4725462.1"/>
    <property type="molecule type" value="Genomic_DNA"/>
</dbReference>
<evidence type="ECO:0000256" key="4">
    <source>
        <dbReference type="ARBA" id="ARBA00022840"/>
    </source>
</evidence>
<dbReference type="PROSITE" id="PS00211">
    <property type="entry name" value="ABC_TRANSPORTER_1"/>
    <property type="match status" value="1"/>
</dbReference>
<dbReference type="SUPFAM" id="SSF90123">
    <property type="entry name" value="ABC transporter transmembrane region"/>
    <property type="match status" value="1"/>
</dbReference>
<keyword evidence="3" id="KW-0547">Nucleotide-binding</keyword>
<feature type="transmembrane region" description="Helical" evidence="7">
    <location>
        <begin position="163"/>
        <end position="182"/>
    </location>
</feature>
<feature type="domain" description="ABC transmembrane type-1" evidence="9">
    <location>
        <begin position="20"/>
        <end position="268"/>
    </location>
</feature>
<dbReference type="RefSeq" id="WP_371393480.1">
    <property type="nucleotide sequence ID" value="NZ_CP163421.1"/>
</dbReference>
<dbReference type="SUPFAM" id="SSF52540">
    <property type="entry name" value="P-loop containing nucleoside triphosphate hydrolases"/>
    <property type="match status" value="1"/>
</dbReference>
<accession>A0ABV9NAS2</accession>
<dbReference type="NCBIfam" id="TIGR02868">
    <property type="entry name" value="CydC"/>
    <property type="match status" value="1"/>
</dbReference>
<keyword evidence="11" id="KW-1185">Reference proteome</keyword>
<dbReference type="Proteomes" id="UP001596024">
    <property type="component" value="Unassembled WGS sequence"/>
</dbReference>
<dbReference type="InterPro" id="IPR039421">
    <property type="entry name" value="Type_1_exporter"/>
</dbReference>
<evidence type="ECO:0000313" key="11">
    <source>
        <dbReference type="Proteomes" id="UP001596024"/>
    </source>
</evidence>
<dbReference type="Pfam" id="PF00005">
    <property type="entry name" value="ABC_tran"/>
    <property type="match status" value="1"/>
</dbReference>
<name>A0ABV9NAS2_9PROT</name>
<dbReference type="InterPro" id="IPR003593">
    <property type="entry name" value="AAA+_ATPase"/>
</dbReference>
<evidence type="ECO:0000256" key="7">
    <source>
        <dbReference type="SAM" id="Phobius"/>
    </source>
</evidence>
<dbReference type="Pfam" id="PF00664">
    <property type="entry name" value="ABC_membrane"/>
    <property type="match status" value="1"/>
</dbReference>
<dbReference type="PANTHER" id="PTHR24221:SF590">
    <property type="entry name" value="COMPONENT LINKED WITH THE ASSEMBLY OF CYTOCHROME' TRANSPORT TRANSMEMBRANE ATP-BINDING PROTEIN ABC TRANSPORTER CYDD-RELATED"/>
    <property type="match status" value="1"/>
</dbReference>
<feature type="transmembrane region" description="Helical" evidence="7">
    <location>
        <begin position="134"/>
        <end position="157"/>
    </location>
</feature>
<reference evidence="11" key="1">
    <citation type="journal article" date="2019" name="Int. J. Syst. Evol. Microbiol.">
        <title>The Global Catalogue of Microorganisms (GCM) 10K type strain sequencing project: providing services to taxonomists for standard genome sequencing and annotation.</title>
        <authorList>
            <consortium name="The Broad Institute Genomics Platform"/>
            <consortium name="The Broad Institute Genome Sequencing Center for Infectious Disease"/>
            <person name="Wu L."/>
            <person name="Ma J."/>
        </authorList>
    </citation>
    <scope>NUCLEOTIDE SEQUENCE [LARGE SCALE GENOMIC DNA]</scope>
    <source>
        <strain evidence="11">CCUG 62981</strain>
    </source>
</reference>
<dbReference type="InterPro" id="IPR017871">
    <property type="entry name" value="ABC_transporter-like_CS"/>
</dbReference>
<dbReference type="SMART" id="SM00382">
    <property type="entry name" value="AAA"/>
    <property type="match status" value="1"/>
</dbReference>
<comment type="subcellular location">
    <subcellularLocation>
        <location evidence="1">Cell membrane</location>
        <topology evidence="1">Multi-pass membrane protein</topology>
    </subcellularLocation>
</comment>
<dbReference type="InterPro" id="IPR036640">
    <property type="entry name" value="ABC1_TM_sf"/>
</dbReference>
<evidence type="ECO:0000256" key="6">
    <source>
        <dbReference type="ARBA" id="ARBA00023136"/>
    </source>
</evidence>
<dbReference type="PROSITE" id="PS50929">
    <property type="entry name" value="ABC_TM1F"/>
    <property type="match status" value="1"/>
</dbReference>
<feature type="transmembrane region" description="Helical" evidence="7">
    <location>
        <begin position="16"/>
        <end position="35"/>
    </location>
</feature>
<dbReference type="Gene3D" id="3.40.50.300">
    <property type="entry name" value="P-loop containing nucleotide triphosphate hydrolases"/>
    <property type="match status" value="1"/>
</dbReference>
<protein>
    <submittedName>
        <fullName evidence="10">Thiol reductant ABC exporter subunit CydC</fullName>
    </submittedName>
</protein>
<evidence type="ECO:0000256" key="2">
    <source>
        <dbReference type="ARBA" id="ARBA00022692"/>
    </source>
</evidence>
<comment type="caution">
    <text evidence="10">The sequence shown here is derived from an EMBL/GenBank/DDBJ whole genome shotgun (WGS) entry which is preliminary data.</text>
</comment>
<proteinExistence type="predicted"/>
<feature type="transmembrane region" description="Helical" evidence="7">
    <location>
        <begin position="41"/>
        <end position="62"/>
    </location>
</feature>
<dbReference type="PANTHER" id="PTHR24221">
    <property type="entry name" value="ATP-BINDING CASSETTE SUB-FAMILY B"/>
    <property type="match status" value="1"/>
</dbReference>
<dbReference type="Gene3D" id="1.20.1560.10">
    <property type="entry name" value="ABC transporter type 1, transmembrane domain"/>
    <property type="match status" value="1"/>
</dbReference>
<evidence type="ECO:0000313" key="10">
    <source>
        <dbReference type="EMBL" id="MFC4725462.1"/>
    </source>
</evidence>
<sequence>MKTLAFFLAPARPDRWWLRAGAVLAILTLLAGIGLLSLSGWFITAAAIAGAAGLGRSFNYLFASGGVRGFAMARTLGRYAERLATHEATFRILARLRLWVFDRAAPLVPAGLGGMRAGDLLSRVTGDVDALDGLYLRLVTPALSALFGALAVVLILAFTAPAAILPVIGLFILSGLGLPLLAAKLGQSAGESVTHSASDTRSEAADLIAGMAELKAYGAETAVLSRLDAASDSWISGQRQLAGLALMNTAVLAFAGPASFVAGFLSAAASGASPSLAALAGFIAFGLFEAAAPLVLAGEQYGRTLSAAKRLKALDDLRPAMEEPQAPLPLPDGHDVVFSSVGFTYPGGQSRPALQDVSFTLPEGGRVALVGASGSGKSSIIRLLMGFYAPDSGDIRLGGTDLAALGPARTRERLSLVDQRADLLSTTVRANLLLARPDATESQLWQALEQARAADFVRALPDGLLTWIGEEGRLVSGGQARRIALARAFLRDAPVMLLDEPTEGLDSRTEAEFLDALDAWLDADKRRSVLIVTHRPALLARAREGLVMEHARIVQTGSVDALTTEDGAFNRLFAKRL</sequence>
<feature type="domain" description="ABC transporter" evidence="8">
    <location>
        <begin position="336"/>
        <end position="575"/>
    </location>
</feature>
<gene>
    <name evidence="10" type="primary">cydC</name>
    <name evidence="10" type="ORF">ACFPB0_09195</name>
</gene>
<dbReference type="InterPro" id="IPR003439">
    <property type="entry name" value="ABC_transporter-like_ATP-bd"/>
</dbReference>
<dbReference type="PROSITE" id="PS50893">
    <property type="entry name" value="ABC_TRANSPORTER_2"/>
    <property type="match status" value="1"/>
</dbReference>
<evidence type="ECO:0000259" key="9">
    <source>
        <dbReference type="PROSITE" id="PS50929"/>
    </source>
</evidence>
<dbReference type="InterPro" id="IPR027417">
    <property type="entry name" value="P-loop_NTPase"/>
</dbReference>